<dbReference type="InterPro" id="IPR015422">
    <property type="entry name" value="PyrdxlP-dep_Trfase_small"/>
</dbReference>
<dbReference type="InterPro" id="IPR015421">
    <property type="entry name" value="PyrdxlP-dep_Trfase_major"/>
</dbReference>
<evidence type="ECO:0000256" key="3">
    <source>
        <dbReference type="RuleBase" id="RU004508"/>
    </source>
</evidence>
<dbReference type="PANTHER" id="PTHR30244">
    <property type="entry name" value="TRANSAMINASE"/>
    <property type="match status" value="1"/>
</dbReference>
<gene>
    <name evidence="4" type="ORF">A3B54_03150</name>
</gene>
<dbReference type="GO" id="GO:0030170">
    <property type="term" value="F:pyridoxal phosphate binding"/>
    <property type="evidence" value="ECO:0007669"/>
    <property type="project" value="TreeGrafter"/>
</dbReference>
<evidence type="ECO:0000256" key="2">
    <source>
        <dbReference type="PIRSR" id="PIRSR000390-2"/>
    </source>
</evidence>
<dbReference type="AlphaFoldDB" id="A0A1F5H6H4"/>
<dbReference type="GO" id="GO:0000271">
    <property type="term" value="P:polysaccharide biosynthetic process"/>
    <property type="evidence" value="ECO:0007669"/>
    <property type="project" value="TreeGrafter"/>
</dbReference>
<dbReference type="PANTHER" id="PTHR30244:SF34">
    <property type="entry name" value="DTDP-4-AMINO-4,6-DIDEOXYGALACTOSE TRANSAMINASE"/>
    <property type="match status" value="1"/>
</dbReference>
<dbReference type="InterPro" id="IPR015424">
    <property type="entry name" value="PyrdxlP-dep_Trfase"/>
</dbReference>
<protein>
    <recommendedName>
        <fullName evidence="6">dTDP-4-amino-4,6-dideoxygalactose transaminase</fullName>
    </recommendedName>
</protein>
<dbReference type="GO" id="GO:0008483">
    <property type="term" value="F:transaminase activity"/>
    <property type="evidence" value="ECO:0007669"/>
    <property type="project" value="TreeGrafter"/>
</dbReference>
<dbReference type="NCBIfam" id="NF008687">
    <property type="entry name" value="PRK11706.1"/>
    <property type="match status" value="1"/>
</dbReference>
<dbReference type="SUPFAM" id="SSF53383">
    <property type="entry name" value="PLP-dependent transferases"/>
    <property type="match status" value="1"/>
</dbReference>
<evidence type="ECO:0000313" key="4">
    <source>
        <dbReference type="EMBL" id="OGD99659.1"/>
    </source>
</evidence>
<proteinExistence type="inferred from homology"/>
<feature type="active site" description="Proton acceptor" evidence="1">
    <location>
        <position position="184"/>
    </location>
</feature>
<dbReference type="Gene3D" id="3.40.640.10">
    <property type="entry name" value="Type I PLP-dependent aspartate aminotransferase-like (Major domain)"/>
    <property type="match status" value="1"/>
</dbReference>
<accession>A0A1F5H6H4</accession>
<organism evidence="4 5">
    <name type="scientific">Candidatus Curtissbacteria bacterium RIFCSPLOWO2_01_FULL_42_50</name>
    <dbReference type="NCBI Taxonomy" id="1797730"/>
    <lineage>
        <taxon>Bacteria</taxon>
        <taxon>Candidatus Curtissiibacteriota</taxon>
    </lineage>
</organism>
<evidence type="ECO:0000256" key="1">
    <source>
        <dbReference type="PIRSR" id="PIRSR000390-1"/>
    </source>
</evidence>
<feature type="modified residue" description="N6-(pyridoxal phosphate)lysine" evidence="2">
    <location>
        <position position="184"/>
    </location>
</feature>
<evidence type="ECO:0008006" key="6">
    <source>
        <dbReference type="Google" id="ProtNLM"/>
    </source>
</evidence>
<keyword evidence="2 3" id="KW-0663">Pyridoxal phosphate</keyword>
<sequence length="374" mass="41207">MNQFTIPLHKPFWGKEEEKAAIAAIRTGTGVGDLGFSEQLANLISQTISVGYVLPTGSGTAALELACACILKKDDEVILPSFTFSSCANAVLLVGAKPVFCDIDINSYNIDPREIRKRISRKTRAIMVVHYAGFACDMDNIVSIARQFELAVIEDAAHALGAKYKGKHLGTIGKIGCFSFHGTKNTASGEGGAFVTDDPKIVKIAEIIREKGTDRSSFMRGEKKKYSWVRVGRSLVLSDILSAIALEQLKKLDQITSLRQKNSHYFLKKLLKLSSKIVLPQPTEGSEGNWHIFAIRVPRTLRDKVIKGLRSYGIEAAFHYLPLHTSVMGKKMGYKVGDLPVTEEVSATLIRLPMHPKLKRSEMDYIAAALEKVI</sequence>
<dbReference type="Gene3D" id="3.90.1150.10">
    <property type="entry name" value="Aspartate Aminotransferase, domain 1"/>
    <property type="match status" value="1"/>
</dbReference>
<dbReference type="PIRSF" id="PIRSF000390">
    <property type="entry name" value="PLP_StrS"/>
    <property type="match status" value="1"/>
</dbReference>
<dbReference type="Proteomes" id="UP000177039">
    <property type="component" value="Unassembled WGS sequence"/>
</dbReference>
<dbReference type="CDD" id="cd00616">
    <property type="entry name" value="AHBA_syn"/>
    <property type="match status" value="1"/>
</dbReference>
<reference evidence="4 5" key="1">
    <citation type="journal article" date="2016" name="Nat. Commun.">
        <title>Thousands of microbial genomes shed light on interconnected biogeochemical processes in an aquifer system.</title>
        <authorList>
            <person name="Anantharaman K."/>
            <person name="Brown C.T."/>
            <person name="Hug L.A."/>
            <person name="Sharon I."/>
            <person name="Castelle C.J."/>
            <person name="Probst A.J."/>
            <person name="Thomas B.C."/>
            <person name="Singh A."/>
            <person name="Wilkins M.J."/>
            <person name="Karaoz U."/>
            <person name="Brodie E.L."/>
            <person name="Williams K.H."/>
            <person name="Hubbard S.S."/>
            <person name="Banfield J.F."/>
        </authorList>
    </citation>
    <scope>NUCLEOTIDE SEQUENCE [LARGE SCALE GENOMIC DNA]</scope>
</reference>
<evidence type="ECO:0000313" key="5">
    <source>
        <dbReference type="Proteomes" id="UP000177039"/>
    </source>
</evidence>
<dbReference type="EMBL" id="MFBT01000012">
    <property type="protein sequence ID" value="OGD99659.1"/>
    <property type="molecule type" value="Genomic_DNA"/>
</dbReference>
<dbReference type="Pfam" id="PF01041">
    <property type="entry name" value="DegT_DnrJ_EryC1"/>
    <property type="match status" value="1"/>
</dbReference>
<name>A0A1F5H6H4_9BACT</name>
<comment type="caution">
    <text evidence="4">The sequence shown here is derived from an EMBL/GenBank/DDBJ whole genome shotgun (WGS) entry which is preliminary data.</text>
</comment>
<dbReference type="InterPro" id="IPR000653">
    <property type="entry name" value="DegT/StrS_aminotransferase"/>
</dbReference>
<comment type="similarity">
    <text evidence="3">Belongs to the DegT/DnrJ/EryC1 family.</text>
</comment>